<keyword evidence="3" id="KW-1185">Reference proteome</keyword>
<evidence type="ECO:0008006" key="4">
    <source>
        <dbReference type="Google" id="ProtNLM"/>
    </source>
</evidence>
<evidence type="ECO:0000313" key="2">
    <source>
        <dbReference type="EMBL" id="RFU18171.1"/>
    </source>
</evidence>
<dbReference type="AlphaFoldDB" id="A0A372ITP8"/>
<keyword evidence="1" id="KW-0732">Signal</keyword>
<protein>
    <recommendedName>
        <fullName evidence="4">Ig-like domain-containing protein</fullName>
    </recommendedName>
</protein>
<gene>
    <name evidence="2" type="ORF">D0Y96_00915</name>
</gene>
<evidence type="ECO:0000313" key="3">
    <source>
        <dbReference type="Proteomes" id="UP000264702"/>
    </source>
</evidence>
<name>A0A372ITP8_9BACT</name>
<dbReference type="EMBL" id="QVQT01000001">
    <property type="protein sequence ID" value="RFU18171.1"/>
    <property type="molecule type" value="Genomic_DNA"/>
</dbReference>
<proteinExistence type="predicted"/>
<feature type="signal peptide" evidence="1">
    <location>
        <begin position="1"/>
        <end position="16"/>
    </location>
</feature>
<sequence length="1118" mass="110087">MVFLVTLLESTLLASAAVVVSPAAVQVKPGAQVQFSATGSADNIVIWSLSGAGCVGITCGEITADGLYTAPAAAPNPSAVTVVATSLADVTQSGTAMVTVGAAASVGVTLSPTSVTIGQNGQQQFSAGVTGTSNTAVSWSVSGVGCVAGSCGTITAAGLYTAPAVVPNPSLATVTATSAADTSKSASATVVIELATTVSVSVSPLTAQVGAGKQQQFSATVKGSTNAAVRWSLAGAGCSGSACGTISSSGLYTAPAAIPASPAVSIIATAVAAPSQSGKATVTIVAASSGLVISPLSPQVKPGGQVQFAASGSGSGVVIWSDSGSGCTGIACGSINASGLYTAPATAPNPATIVVTATSLSNPAMSASTTVTILTSSTQVSVSVTPGSIQLNTGAQQLFKAAVTGNSNTSVTWSVSGFGCVGSACGTITTGGLYTAPSTLPNPSLVNVTATSVADPTKSSTATVVLEQQVAVTISPTSAQLGIGAAQQFSAKVTGTSVSGVTWSVSGSGCAGAACGTINPGGLYTAPDTVPNPAQVTVTATAIADGVTSASALVTIIVPIQVTISPADAIVTVSTQQQFRATVSGTKNTAVTWSVSGPGCSGAACGTVTAAGLYTAPASVPNPASVTVKAASQANTSSFAAAAVTITPTNNSKLNGQYAFLFTGFDSNGVYQSAGSFTADGQGKITSGLEDVNNSAGSSTDLSIAGTYQLGGDNRGMMTISSPAGTHTYRFSLNLLGTKGRFISFDSTGVRGSGVIELQTPAAFDASVLSGGYAFSLTGMDVSGSRIGALGLIFPSGSGFISGSSLDVNDGGIVSPTFATFDGIYDVDDATGRGTATLSIPGFDGGTFNFAFYIVSANEFLMISTDPLSFDNPIFSGPAEFQNGAPFTSASLNGGSVFNLSGTNGSAPQDTVGRLQFDGSQGVTMIFDQNSGGNVTVAGVLNGAYDMELNGRGTINLADPSTGTTTIWYLYAFGQNSAFLMDASTGAVAIGEMKQQQIIPPFSNADILGTYIFGSGEPIEAATPLFSGIANFDGGNSIQGQGSVTGTEDLSQSSSLTLNLGLGGTYSVSSVSNNGRGAILLTSPSGRTIAVWVASTSECFGLDVDAAVTEPTILHFEQ</sequence>
<evidence type="ECO:0000256" key="1">
    <source>
        <dbReference type="SAM" id="SignalP"/>
    </source>
</evidence>
<reference evidence="2 3" key="1">
    <citation type="submission" date="2018-08" db="EMBL/GenBank/DDBJ databases">
        <title>Acidipila sp. 4G-K13, an acidobacterium isolated from forest soil.</title>
        <authorList>
            <person name="Gao Z.-H."/>
            <person name="Qiu L.-H."/>
        </authorList>
    </citation>
    <scope>NUCLEOTIDE SEQUENCE [LARGE SCALE GENOMIC DNA]</scope>
    <source>
        <strain evidence="2 3">4G-K13</strain>
    </source>
</reference>
<comment type="caution">
    <text evidence="2">The sequence shown here is derived from an EMBL/GenBank/DDBJ whole genome shotgun (WGS) entry which is preliminary data.</text>
</comment>
<dbReference type="Proteomes" id="UP000264702">
    <property type="component" value="Unassembled WGS sequence"/>
</dbReference>
<accession>A0A372ITP8</accession>
<organism evidence="2 3">
    <name type="scientific">Paracidobacterium acidisoli</name>
    <dbReference type="NCBI Taxonomy" id="2303751"/>
    <lineage>
        <taxon>Bacteria</taxon>
        <taxon>Pseudomonadati</taxon>
        <taxon>Acidobacteriota</taxon>
        <taxon>Terriglobia</taxon>
        <taxon>Terriglobales</taxon>
        <taxon>Acidobacteriaceae</taxon>
        <taxon>Paracidobacterium</taxon>
    </lineage>
</organism>
<feature type="chain" id="PRO_5016986780" description="Ig-like domain-containing protein" evidence="1">
    <location>
        <begin position="17"/>
        <end position="1118"/>
    </location>
</feature>